<feature type="compositionally biased region" description="Basic and acidic residues" evidence="1">
    <location>
        <begin position="219"/>
        <end position="230"/>
    </location>
</feature>
<sequence length="314" mass="35391">MAMTPTVLERVREKMKERNLSEEELLILTKAKEKMNTHMRFGAIAGLISGGIFARVFKYKPIGIIALCSGASVMGGQIGLISGGIAGIRALQSTPNAKRILELLRDVQNEVVHARLPSQQRGRTPLEPKNINDDPSLSQKSYNSNEERDYSMTSGDEMNRDINTENNQKFDRSKFESSSSPSPSLPSPLSLPQDDYNNDGSTWDKIRSQSAQTKSAWDQVREKAITEKRQQQNQRRRQQPEINTGDNLYSTGSRNSNNEYDEGMEGMDDGDRYSTTSNATASFDLPRTREEYEEFDRSGKIRTNQFGDPEISYN</sequence>
<evidence type="ECO:0000313" key="3">
    <source>
        <dbReference type="EMBL" id="RHZ76670.1"/>
    </source>
</evidence>
<keyword evidence="2" id="KW-1133">Transmembrane helix</keyword>
<feature type="compositionally biased region" description="Acidic residues" evidence="1">
    <location>
        <begin position="259"/>
        <end position="268"/>
    </location>
</feature>
<organism evidence="3 4">
    <name type="scientific">Diversispora epigaea</name>
    <dbReference type="NCBI Taxonomy" id="1348612"/>
    <lineage>
        <taxon>Eukaryota</taxon>
        <taxon>Fungi</taxon>
        <taxon>Fungi incertae sedis</taxon>
        <taxon>Mucoromycota</taxon>
        <taxon>Glomeromycotina</taxon>
        <taxon>Glomeromycetes</taxon>
        <taxon>Diversisporales</taxon>
        <taxon>Diversisporaceae</taxon>
        <taxon>Diversispora</taxon>
    </lineage>
</organism>
<gene>
    <name evidence="3" type="ORF">Glove_194g17</name>
</gene>
<feature type="compositionally biased region" description="Basic and acidic residues" evidence="1">
    <location>
        <begin position="286"/>
        <end position="299"/>
    </location>
</feature>
<evidence type="ECO:0000256" key="2">
    <source>
        <dbReference type="SAM" id="Phobius"/>
    </source>
</evidence>
<feature type="compositionally biased region" description="Polar residues" evidence="1">
    <location>
        <begin position="133"/>
        <end position="144"/>
    </location>
</feature>
<feature type="transmembrane region" description="Helical" evidence="2">
    <location>
        <begin position="63"/>
        <end position="91"/>
    </location>
</feature>
<feature type="region of interest" description="Disordered" evidence="1">
    <location>
        <begin position="114"/>
        <end position="314"/>
    </location>
</feature>
<dbReference type="AlphaFoldDB" id="A0A397IVM0"/>
<reference evidence="3 4" key="1">
    <citation type="submission" date="2018-08" db="EMBL/GenBank/DDBJ databases">
        <title>Genome and evolution of the arbuscular mycorrhizal fungus Diversispora epigaea (formerly Glomus versiforme) and its bacterial endosymbionts.</title>
        <authorList>
            <person name="Sun X."/>
            <person name="Fei Z."/>
            <person name="Harrison M."/>
        </authorList>
    </citation>
    <scope>NUCLEOTIDE SEQUENCE [LARGE SCALE GENOMIC DNA]</scope>
    <source>
        <strain evidence="3 4">IT104</strain>
    </source>
</reference>
<keyword evidence="2" id="KW-0472">Membrane</keyword>
<dbReference type="Proteomes" id="UP000266861">
    <property type="component" value="Unassembled WGS sequence"/>
</dbReference>
<comment type="caution">
    <text evidence="3">The sequence shown here is derived from an EMBL/GenBank/DDBJ whole genome shotgun (WGS) entry which is preliminary data.</text>
</comment>
<feature type="transmembrane region" description="Helical" evidence="2">
    <location>
        <begin position="39"/>
        <end position="57"/>
    </location>
</feature>
<dbReference type="OrthoDB" id="2438256at2759"/>
<dbReference type="EMBL" id="PQFF01000182">
    <property type="protein sequence ID" value="RHZ76670.1"/>
    <property type="molecule type" value="Genomic_DNA"/>
</dbReference>
<feature type="compositionally biased region" description="Low complexity" evidence="1">
    <location>
        <begin position="177"/>
        <end position="192"/>
    </location>
</feature>
<protein>
    <submittedName>
        <fullName evidence="3">Uncharacterized protein</fullName>
    </submittedName>
</protein>
<name>A0A397IVM0_9GLOM</name>
<accession>A0A397IVM0</accession>
<keyword evidence="4" id="KW-1185">Reference proteome</keyword>
<proteinExistence type="predicted"/>
<feature type="compositionally biased region" description="Basic and acidic residues" evidence="1">
    <location>
        <begin position="157"/>
        <end position="175"/>
    </location>
</feature>
<evidence type="ECO:0000256" key="1">
    <source>
        <dbReference type="SAM" id="MobiDB-lite"/>
    </source>
</evidence>
<evidence type="ECO:0000313" key="4">
    <source>
        <dbReference type="Proteomes" id="UP000266861"/>
    </source>
</evidence>
<keyword evidence="2" id="KW-0812">Transmembrane</keyword>
<feature type="compositionally biased region" description="Polar residues" evidence="1">
    <location>
        <begin position="240"/>
        <end position="258"/>
    </location>
</feature>